<sequence>MLAEAANHMGPNTKKFCPRCYADKSTCIEQGQERESDKTRKILNKLQLHYSKDLSQRHGIKFYENCLWEIIDPHSDIPVGQLHWMYLGLGKFILKKSFEISDNLKEKLVCIIDAMDQSSFKSKISSEIVTYIDSRQGKDIKNYLQIAPFHFAILGLPVERVKIVSKLAELSKIFSMGTSFGEDYLEIVEVKIHRLLKDIKNVYPVLLGKVKTHLSTHIGTGIIECSGVVYRGKSAEVLGGVIDVEEDINENQLRKAERNKSFKPIRTAFNDDDELQAIQSSLPDLPNLHNCHRILYKSVVTRETRRWQMQIPCVIH</sequence>
<dbReference type="AlphaFoldDB" id="A0A8S3V340"/>
<protein>
    <submittedName>
        <fullName evidence="1">Uncharacterized protein</fullName>
    </submittedName>
</protein>
<dbReference type="EMBL" id="CAJPWZ010003122">
    <property type="protein sequence ID" value="CAG2252557.1"/>
    <property type="molecule type" value="Genomic_DNA"/>
</dbReference>
<comment type="caution">
    <text evidence="1">The sequence shown here is derived from an EMBL/GenBank/DDBJ whole genome shotgun (WGS) entry which is preliminary data.</text>
</comment>
<proteinExistence type="predicted"/>
<keyword evidence="2" id="KW-1185">Reference proteome</keyword>
<gene>
    <name evidence="1" type="ORF">MEDL_64124</name>
</gene>
<dbReference type="OrthoDB" id="6143868at2759"/>
<evidence type="ECO:0000313" key="2">
    <source>
        <dbReference type="Proteomes" id="UP000683360"/>
    </source>
</evidence>
<evidence type="ECO:0000313" key="1">
    <source>
        <dbReference type="EMBL" id="CAG2252557.1"/>
    </source>
</evidence>
<accession>A0A8S3V340</accession>
<reference evidence="1" key="1">
    <citation type="submission" date="2021-03" db="EMBL/GenBank/DDBJ databases">
        <authorList>
            <person name="Bekaert M."/>
        </authorList>
    </citation>
    <scope>NUCLEOTIDE SEQUENCE</scope>
</reference>
<name>A0A8S3V340_MYTED</name>
<dbReference type="Proteomes" id="UP000683360">
    <property type="component" value="Unassembled WGS sequence"/>
</dbReference>
<organism evidence="1 2">
    <name type="scientific">Mytilus edulis</name>
    <name type="common">Blue mussel</name>
    <dbReference type="NCBI Taxonomy" id="6550"/>
    <lineage>
        <taxon>Eukaryota</taxon>
        <taxon>Metazoa</taxon>
        <taxon>Spiralia</taxon>
        <taxon>Lophotrochozoa</taxon>
        <taxon>Mollusca</taxon>
        <taxon>Bivalvia</taxon>
        <taxon>Autobranchia</taxon>
        <taxon>Pteriomorphia</taxon>
        <taxon>Mytilida</taxon>
        <taxon>Mytiloidea</taxon>
        <taxon>Mytilidae</taxon>
        <taxon>Mytilinae</taxon>
        <taxon>Mytilus</taxon>
    </lineage>
</organism>